<dbReference type="GO" id="GO:0004713">
    <property type="term" value="F:protein tyrosine kinase activity"/>
    <property type="evidence" value="ECO:0007669"/>
    <property type="project" value="InterPro"/>
</dbReference>
<dbReference type="InterPro" id="IPR001245">
    <property type="entry name" value="Ser-Thr/Tyr_kinase_cat_dom"/>
</dbReference>
<evidence type="ECO:0000259" key="5">
    <source>
        <dbReference type="PROSITE" id="PS50011"/>
    </source>
</evidence>
<keyword evidence="7" id="KW-1185">Reference proteome</keyword>
<dbReference type="STRING" id="135651.G0MBZ2"/>
<dbReference type="HOGENOM" id="CLU_504568_0_0_1"/>
<dbReference type="AlphaFoldDB" id="G0MBZ2"/>
<keyword evidence="1 3" id="KW-0547">Nucleotide-binding</keyword>
<dbReference type="SMART" id="SM00219">
    <property type="entry name" value="TyrKc"/>
    <property type="match status" value="1"/>
</dbReference>
<evidence type="ECO:0000313" key="7">
    <source>
        <dbReference type="Proteomes" id="UP000008068"/>
    </source>
</evidence>
<feature type="region of interest" description="Disordered" evidence="4">
    <location>
        <begin position="282"/>
        <end position="327"/>
    </location>
</feature>
<dbReference type="SUPFAM" id="SSF56112">
    <property type="entry name" value="Protein kinase-like (PK-like)"/>
    <property type="match status" value="1"/>
</dbReference>
<dbReference type="OrthoDB" id="5863453at2759"/>
<dbReference type="Pfam" id="PF07714">
    <property type="entry name" value="PK_Tyr_Ser-Thr"/>
    <property type="match status" value="1"/>
</dbReference>
<feature type="compositionally biased region" description="Basic and acidic residues" evidence="4">
    <location>
        <begin position="424"/>
        <end position="456"/>
    </location>
</feature>
<dbReference type="InterPro" id="IPR008266">
    <property type="entry name" value="Tyr_kinase_AS"/>
</dbReference>
<dbReference type="InParanoid" id="G0MBZ2"/>
<name>G0MBZ2_CAEBE</name>
<dbReference type="Proteomes" id="UP000008068">
    <property type="component" value="Unassembled WGS sequence"/>
</dbReference>
<keyword evidence="2 3" id="KW-0067">ATP-binding</keyword>
<dbReference type="InterPro" id="IPR050198">
    <property type="entry name" value="Non-receptor_tyrosine_kinases"/>
</dbReference>
<protein>
    <recommendedName>
        <fullName evidence="5">Protein kinase domain-containing protein</fullName>
    </recommendedName>
</protein>
<accession>G0MBZ2</accession>
<evidence type="ECO:0000256" key="2">
    <source>
        <dbReference type="ARBA" id="ARBA00022840"/>
    </source>
</evidence>
<feature type="domain" description="Protein kinase" evidence="5">
    <location>
        <begin position="72"/>
        <end position="379"/>
    </location>
</feature>
<evidence type="ECO:0000256" key="3">
    <source>
        <dbReference type="PROSITE-ProRule" id="PRU10141"/>
    </source>
</evidence>
<dbReference type="PROSITE" id="PS50011">
    <property type="entry name" value="PROTEIN_KINASE_DOM"/>
    <property type="match status" value="1"/>
</dbReference>
<sequence length="488" mass="54592">MECMPRLKSYIINNDSSGTSFTIPGTTECFPTVQALCDAHIAAKTQFPMGGQLIKGIGRRPWQLLLSDIEFPNPEIPLGSGSFGKVIKAKLLKPGGEKIDVAVKSSTDENSAEIYPEMYTEARAMRALTNPNIIHLEGVVVEKLPILLVIEFIEGSSLHGALTKKKVSNVMRFPIVMGIIYGLVYMHQNSYIHRDIAARNVMVSHDMRTVKIIDFGLAKHALEMKALSACKIPVKWLAPETLTKWIFSTKSDTWSLAVTIWEIYHDGAEPYANVPASAFEPKPCTPSNTPILEKNSAGNNNGKSKTKGTETRKRRKPAHLRDTRRKTVQRPELPFTDNLDYLPKEFVPMLNGMRAQRLRDRIELSYVADQVEKVIYPTLPEAVKAELKIHIDKRPPFDPKFKVTVNIPSSMATEPTAPTTPVSKKNEVKEEPKIPKDTKDSNVVKVLKDTKDEKLFTGRRRTKKTEPGSSGAAPDKINNKVKTSRRKK</sequence>
<organism evidence="7">
    <name type="scientific">Caenorhabditis brenneri</name>
    <name type="common">Nematode worm</name>
    <dbReference type="NCBI Taxonomy" id="135651"/>
    <lineage>
        <taxon>Eukaryota</taxon>
        <taxon>Metazoa</taxon>
        <taxon>Ecdysozoa</taxon>
        <taxon>Nematoda</taxon>
        <taxon>Chromadorea</taxon>
        <taxon>Rhabditida</taxon>
        <taxon>Rhabditina</taxon>
        <taxon>Rhabditomorpha</taxon>
        <taxon>Rhabditoidea</taxon>
        <taxon>Rhabditidae</taxon>
        <taxon>Peloderinae</taxon>
        <taxon>Caenorhabditis</taxon>
    </lineage>
</organism>
<dbReference type="PROSITE" id="PS00109">
    <property type="entry name" value="PROTEIN_KINASE_TYR"/>
    <property type="match status" value="1"/>
</dbReference>
<proteinExistence type="predicted"/>
<feature type="binding site" evidence="3">
    <location>
        <position position="104"/>
    </location>
    <ligand>
        <name>ATP</name>
        <dbReference type="ChEBI" id="CHEBI:30616"/>
    </ligand>
</feature>
<dbReference type="Gene3D" id="1.10.510.10">
    <property type="entry name" value="Transferase(Phosphotransferase) domain 1"/>
    <property type="match status" value="1"/>
</dbReference>
<dbReference type="InterPro" id="IPR017441">
    <property type="entry name" value="Protein_kinase_ATP_BS"/>
</dbReference>
<dbReference type="PROSITE" id="PS00107">
    <property type="entry name" value="PROTEIN_KINASE_ATP"/>
    <property type="match status" value="1"/>
</dbReference>
<dbReference type="InterPro" id="IPR000719">
    <property type="entry name" value="Prot_kinase_dom"/>
</dbReference>
<evidence type="ECO:0000256" key="1">
    <source>
        <dbReference type="ARBA" id="ARBA00022741"/>
    </source>
</evidence>
<reference evidence="7" key="1">
    <citation type="submission" date="2011-07" db="EMBL/GenBank/DDBJ databases">
        <authorList>
            <consortium name="Caenorhabditis brenneri Sequencing and Analysis Consortium"/>
            <person name="Wilson R.K."/>
        </authorList>
    </citation>
    <scope>NUCLEOTIDE SEQUENCE [LARGE SCALE GENOMIC DNA]</scope>
    <source>
        <strain evidence="7">PB2801</strain>
    </source>
</reference>
<dbReference type="InterPro" id="IPR020635">
    <property type="entry name" value="Tyr_kinase_cat_dom"/>
</dbReference>
<feature type="compositionally biased region" description="Low complexity" evidence="4">
    <location>
        <begin position="293"/>
        <end position="303"/>
    </location>
</feature>
<dbReference type="EMBL" id="GL379789">
    <property type="protein sequence ID" value="EGT45645.1"/>
    <property type="molecule type" value="Genomic_DNA"/>
</dbReference>
<dbReference type="PANTHER" id="PTHR24418">
    <property type="entry name" value="TYROSINE-PROTEIN KINASE"/>
    <property type="match status" value="1"/>
</dbReference>
<dbReference type="InterPro" id="IPR011009">
    <property type="entry name" value="Kinase-like_dom_sf"/>
</dbReference>
<evidence type="ECO:0000313" key="6">
    <source>
        <dbReference type="EMBL" id="EGT45645.1"/>
    </source>
</evidence>
<dbReference type="eggNOG" id="KOG0194">
    <property type="taxonomic scope" value="Eukaryota"/>
</dbReference>
<gene>
    <name evidence="6" type="ORF">CAEBREN_28392</name>
</gene>
<feature type="compositionally biased region" description="Polar residues" evidence="4">
    <location>
        <begin position="409"/>
        <end position="423"/>
    </location>
</feature>
<feature type="region of interest" description="Disordered" evidence="4">
    <location>
        <begin position="409"/>
        <end position="488"/>
    </location>
</feature>
<dbReference type="PRINTS" id="PR00109">
    <property type="entry name" value="TYRKINASE"/>
</dbReference>
<evidence type="ECO:0000256" key="4">
    <source>
        <dbReference type="SAM" id="MobiDB-lite"/>
    </source>
</evidence>
<feature type="compositionally biased region" description="Basic residues" evidence="4">
    <location>
        <begin position="312"/>
        <end position="327"/>
    </location>
</feature>
<dbReference type="GO" id="GO:0005524">
    <property type="term" value="F:ATP binding"/>
    <property type="evidence" value="ECO:0007669"/>
    <property type="project" value="UniProtKB-UniRule"/>
</dbReference>